<feature type="domain" description="Tc1-like transposase DDE" evidence="1">
    <location>
        <begin position="55"/>
        <end position="199"/>
    </location>
</feature>
<evidence type="ECO:0000259" key="1">
    <source>
        <dbReference type="Pfam" id="PF13358"/>
    </source>
</evidence>
<dbReference type="InterPro" id="IPR038717">
    <property type="entry name" value="Tc1-like_DDE_dom"/>
</dbReference>
<dbReference type="PANTHER" id="PTHR33939">
    <property type="entry name" value="PROTEIN CBG22215"/>
    <property type="match status" value="1"/>
</dbReference>
<accession>A0A8S1F927</accession>
<evidence type="ECO:0000313" key="2">
    <source>
        <dbReference type="EMBL" id="CAB3408459.1"/>
    </source>
</evidence>
<organism evidence="2 3">
    <name type="scientific">Caenorhabditis bovis</name>
    <dbReference type="NCBI Taxonomy" id="2654633"/>
    <lineage>
        <taxon>Eukaryota</taxon>
        <taxon>Metazoa</taxon>
        <taxon>Ecdysozoa</taxon>
        <taxon>Nematoda</taxon>
        <taxon>Chromadorea</taxon>
        <taxon>Rhabditida</taxon>
        <taxon>Rhabditina</taxon>
        <taxon>Rhabditomorpha</taxon>
        <taxon>Rhabditoidea</taxon>
        <taxon>Rhabditidae</taxon>
        <taxon>Peloderinae</taxon>
        <taxon>Caenorhabditis</taxon>
    </lineage>
</organism>
<dbReference type="Gene3D" id="3.30.420.10">
    <property type="entry name" value="Ribonuclease H-like superfamily/Ribonuclease H"/>
    <property type="match status" value="1"/>
</dbReference>
<dbReference type="PANTHER" id="PTHR33939:SF1">
    <property type="entry name" value="DUF4371 DOMAIN-CONTAINING PROTEIN"/>
    <property type="match status" value="1"/>
</dbReference>
<dbReference type="Pfam" id="PF13358">
    <property type="entry name" value="DDE_3"/>
    <property type="match status" value="1"/>
</dbReference>
<name>A0A8S1F927_9PELO</name>
<evidence type="ECO:0000313" key="3">
    <source>
        <dbReference type="Proteomes" id="UP000494206"/>
    </source>
</evidence>
<dbReference type="EMBL" id="CADEPM010000007">
    <property type="protein sequence ID" value="CAB3408459.1"/>
    <property type="molecule type" value="Genomic_DNA"/>
</dbReference>
<dbReference type="InterPro" id="IPR036397">
    <property type="entry name" value="RNaseH_sf"/>
</dbReference>
<keyword evidence="3" id="KW-1185">Reference proteome</keyword>
<proteinExistence type="predicted"/>
<dbReference type="OrthoDB" id="5874348at2759"/>
<dbReference type="AlphaFoldDB" id="A0A8S1F927"/>
<protein>
    <recommendedName>
        <fullName evidence="1">Tc1-like transposase DDE domain-containing protein</fullName>
    </recommendedName>
</protein>
<sequence length="263" mass="30385">MDFSEKIGPSKPPLVDLLEKKGKQAIVLGVLCENGIPNESIDVIVSGRKESEQVEDYHADNFSKYMKTMIPAIAREVRIQGRTSVLVMDNAPYHNKTSEKIPTSTSKKEEYCSFLLTKNGKVFHPRIKRKELWESVKDVIAMNEERLRMRKYEIYEWARTEHGVEIVRLPPYHCSLNAIELVWAQLKNQLKSIGKTTDKLETIIERTRSFLEKFSPDKAIDLLNHVRKHEDAMRQAIIDGTIVSNDESDYKEDGDDELDYIDE</sequence>
<dbReference type="Proteomes" id="UP000494206">
    <property type="component" value="Unassembled WGS sequence"/>
</dbReference>
<reference evidence="2 3" key="1">
    <citation type="submission" date="2020-04" db="EMBL/GenBank/DDBJ databases">
        <authorList>
            <person name="Laetsch R D."/>
            <person name="Stevens L."/>
            <person name="Kumar S."/>
            <person name="Blaxter L. M."/>
        </authorList>
    </citation>
    <scope>NUCLEOTIDE SEQUENCE [LARGE SCALE GENOMIC DNA]</scope>
</reference>
<comment type="caution">
    <text evidence="2">The sequence shown here is derived from an EMBL/GenBank/DDBJ whole genome shotgun (WGS) entry which is preliminary data.</text>
</comment>
<dbReference type="GO" id="GO:0003676">
    <property type="term" value="F:nucleic acid binding"/>
    <property type="evidence" value="ECO:0007669"/>
    <property type="project" value="InterPro"/>
</dbReference>
<gene>
    <name evidence="2" type="ORF">CBOVIS_LOCUS10240</name>
</gene>